<feature type="domain" description="Amine oxidase" evidence="7">
    <location>
        <begin position="158"/>
        <end position="407"/>
    </location>
</feature>
<dbReference type="SUPFAM" id="SSF51905">
    <property type="entry name" value="FAD/NAD(P)-binding domain"/>
    <property type="match status" value="1"/>
</dbReference>
<evidence type="ECO:0000313" key="8">
    <source>
        <dbReference type="EMBL" id="TKT71179.1"/>
    </source>
</evidence>
<dbReference type="GO" id="GO:0009851">
    <property type="term" value="P:auxin biosynthetic process"/>
    <property type="evidence" value="ECO:0007669"/>
    <property type="project" value="UniProtKB-KW"/>
</dbReference>
<dbReference type="PANTHER" id="PTHR10742:SF410">
    <property type="entry name" value="LYSINE-SPECIFIC HISTONE DEMETHYLASE 2"/>
    <property type="match status" value="1"/>
</dbReference>
<proteinExistence type="inferred from homology"/>
<evidence type="ECO:0000259" key="7">
    <source>
        <dbReference type="Pfam" id="PF01593"/>
    </source>
</evidence>
<evidence type="ECO:0000256" key="2">
    <source>
        <dbReference type="ARBA" id="ARBA00005833"/>
    </source>
</evidence>
<gene>
    <name evidence="8" type="ORF">YH63_007010</name>
</gene>
<dbReference type="Gene3D" id="3.50.50.60">
    <property type="entry name" value="FAD/NAD(P)-binding domain"/>
    <property type="match status" value="1"/>
</dbReference>
<reference evidence="8" key="1">
    <citation type="submission" date="2019-04" db="EMBL/GenBank/DDBJ databases">
        <title>Whole genome sequencing of cave bacteria.</title>
        <authorList>
            <person name="Gan H.M."/>
            <person name="Barton H."/>
            <person name="Savka M.A."/>
        </authorList>
    </citation>
    <scope>NUCLEOTIDE SEQUENCE [LARGE SCALE GENOMIC DNA]</scope>
    <source>
        <strain evidence="8">LC387</strain>
    </source>
</reference>
<dbReference type="Proteomes" id="UP000034832">
    <property type="component" value="Unassembled WGS sequence"/>
</dbReference>
<evidence type="ECO:0000256" key="1">
    <source>
        <dbReference type="ARBA" id="ARBA00004814"/>
    </source>
</evidence>
<dbReference type="EC" id="1.13.12.3" evidence="3"/>
<keyword evidence="5" id="KW-0073">Auxin biosynthesis</keyword>
<dbReference type="STRING" id="211460.YH63_11930"/>
<evidence type="ECO:0000256" key="5">
    <source>
        <dbReference type="ARBA" id="ARBA00023070"/>
    </source>
</evidence>
<comment type="pathway">
    <text evidence="1">Plant hormone metabolism; auxin biosynthesis.</text>
</comment>
<sequence length="413" mass="44473">MTLPSEIDVAIIGAGAAGLAAARTLESTKLSVLVLEARDRIGGRGHTLLLPNDVVFDVGCEWLHSADRNSFVPIARELGLEINETRPRWREQSLNIGFPPEQRDAFLIAMDAFDTRVTDAAELADDTPARQWLEPDNRWNAAIETISTYINGVELDRVSTWDMDAYEDTGVNWRVRRGYGALIAAYGAPCPVALNTKVTLIDHSGARIRIETSRGTVSARQVIVTAPTNLIANQSIRFHPALPDKVAAAAGLPLGLADKVMLALDEPESLPSDGHFYGTTDRIGTGSYHLRPMGQPCISGFFGGAFARQLEDAGEGALAAQAIDELVALLGSEYRRKLKPIGESRWAHDPFALGSYSHALPGHADDRAILAAPVDDRLFFAGEATSPNFFSTAHGAQETGVRAAGEVVGVRIT</sequence>
<dbReference type="PANTHER" id="PTHR10742">
    <property type="entry name" value="FLAVIN MONOAMINE OXIDASE"/>
    <property type="match status" value="1"/>
</dbReference>
<evidence type="ECO:0000256" key="4">
    <source>
        <dbReference type="ARBA" id="ARBA00017871"/>
    </source>
</evidence>
<evidence type="ECO:0000313" key="9">
    <source>
        <dbReference type="Proteomes" id="UP000034832"/>
    </source>
</evidence>
<comment type="caution">
    <text evidence="8">The sequence shown here is derived from an EMBL/GenBank/DDBJ whole genome shotgun (WGS) entry which is preliminary data.</text>
</comment>
<dbReference type="InterPro" id="IPR050281">
    <property type="entry name" value="Flavin_monoamine_oxidase"/>
</dbReference>
<dbReference type="InterPro" id="IPR002937">
    <property type="entry name" value="Amino_oxidase"/>
</dbReference>
<keyword evidence="9" id="KW-1185">Reference proteome</keyword>
<comment type="similarity">
    <text evidence="2">Belongs to the tryptophan 2-monooxygenase family.</text>
</comment>
<evidence type="ECO:0000256" key="3">
    <source>
        <dbReference type="ARBA" id="ARBA00012535"/>
    </source>
</evidence>
<dbReference type="OrthoDB" id="337830at2"/>
<dbReference type="Pfam" id="PF01593">
    <property type="entry name" value="Amino_oxidase"/>
    <property type="match status" value="2"/>
</dbReference>
<dbReference type="AlphaFoldDB" id="A0A4U6BLP3"/>
<dbReference type="InterPro" id="IPR036188">
    <property type="entry name" value="FAD/NAD-bd_sf"/>
</dbReference>
<name>A0A4U6BLP3_9BRAD</name>
<dbReference type="PRINTS" id="PR00469">
    <property type="entry name" value="PNDRDTASEII"/>
</dbReference>
<dbReference type="EMBL" id="LBIA02000001">
    <property type="protein sequence ID" value="TKT71179.1"/>
    <property type="molecule type" value="Genomic_DNA"/>
</dbReference>
<dbReference type="SUPFAM" id="SSF54373">
    <property type="entry name" value="FAD-linked reductases, C-terminal domain"/>
    <property type="match status" value="1"/>
</dbReference>
<dbReference type="GO" id="GO:0050361">
    <property type="term" value="F:tryptophan 2-monooxygenase activity"/>
    <property type="evidence" value="ECO:0007669"/>
    <property type="project" value="UniProtKB-EC"/>
</dbReference>
<feature type="domain" description="Amine oxidase" evidence="7">
    <location>
        <begin position="17"/>
        <end position="87"/>
    </location>
</feature>
<organism evidence="8 9">
    <name type="scientific">Afipia massiliensis</name>
    <dbReference type="NCBI Taxonomy" id="211460"/>
    <lineage>
        <taxon>Bacteria</taxon>
        <taxon>Pseudomonadati</taxon>
        <taxon>Pseudomonadota</taxon>
        <taxon>Alphaproteobacteria</taxon>
        <taxon>Hyphomicrobiales</taxon>
        <taxon>Nitrobacteraceae</taxon>
        <taxon>Afipia</taxon>
    </lineage>
</organism>
<accession>A0A4U6BLP3</accession>
<comment type="catalytic activity">
    <reaction evidence="6">
        <text>L-tryptophan + O2 = indole-3-acetamide + CO2 + H2O</text>
        <dbReference type="Rhea" id="RHEA:16165"/>
        <dbReference type="ChEBI" id="CHEBI:15377"/>
        <dbReference type="ChEBI" id="CHEBI:15379"/>
        <dbReference type="ChEBI" id="CHEBI:16031"/>
        <dbReference type="ChEBI" id="CHEBI:16526"/>
        <dbReference type="ChEBI" id="CHEBI:57912"/>
        <dbReference type="EC" id="1.13.12.3"/>
    </reaction>
</comment>
<evidence type="ECO:0000256" key="6">
    <source>
        <dbReference type="ARBA" id="ARBA00047321"/>
    </source>
</evidence>
<dbReference type="RefSeq" id="WP_046828218.1">
    <property type="nucleotide sequence ID" value="NZ_LBIA02000001.1"/>
</dbReference>
<protein>
    <recommendedName>
        <fullName evidence="4">Tryptophan 2-monooxygenase</fullName>
        <ecNumber evidence="3">1.13.12.3</ecNumber>
    </recommendedName>
</protein>